<keyword evidence="3" id="KW-1185">Reference proteome</keyword>
<feature type="domain" description="Reverse transcriptase Ty1/copia-type" evidence="1">
    <location>
        <begin position="69"/>
        <end position="166"/>
    </location>
</feature>
<dbReference type="EMBL" id="JAVXUP010000508">
    <property type="protein sequence ID" value="KAK3026275.1"/>
    <property type="molecule type" value="Genomic_DNA"/>
</dbReference>
<comment type="caution">
    <text evidence="2">The sequence shown here is derived from an EMBL/GenBank/DDBJ whole genome shotgun (WGS) entry which is preliminary data.</text>
</comment>
<evidence type="ECO:0000313" key="3">
    <source>
        <dbReference type="Proteomes" id="UP001188597"/>
    </source>
</evidence>
<name>A0AA88WII4_9ASTE</name>
<dbReference type="Proteomes" id="UP001188597">
    <property type="component" value="Unassembled WGS sequence"/>
</dbReference>
<protein>
    <recommendedName>
        <fullName evidence="1">Reverse transcriptase Ty1/copia-type domain-containing protein</fullName>
    </recommendedName>
</protein>
<gene>
    <name evidence="2" type="ORF">RJ639_040487</name>
</gene>
<evidence type="ECO:0000313" key="2">
    <source>
        <dbReference type="EMBL" id="KAK3026275.1"/>
    </source>
</evidence>
<dbReference type="Pfam" id="PF07727">
    <property type="entry name" value="RVT_2"/>
    <property type="match status" value="1"/>
</dbReference>
<sequence length="198" mass="22273">MVLGRMIGSARASGRLYFFEDGTKQVADSISLKMELTLENIVEIPKIVLDDLQVPERKEAILKEMRDVEKNETREVDHNTFTRHSADGKKAILIVHVDDIILTGDDITEIEWLKQCLPSEFEIEALGSLIFFLGMEIARSKKGYAVSQMEYVIDLLKETEANYANLAATRNVVEPSKMIAVMPLFSMATTNTFSSPRA</sequence>
<proteinExistence type="predicted"/>
<evidence type="ECO:0000259" key="1">
    <source>
        <dbReference type="Pfam" id="PF07727"/>
    </source>
</evidence>
<dbReference type="AlphaFoldDB" id="A0AA88WII4"/>
<organism evidence="2 3">
    <name type="scientific">Escallonia herrerae</name>
    <dbReference type="NCBI Taxonomy" id="1293975"/>
    <lineage>
        <taxon>Eukaryota</taxon>
        <taxon>Viridiplantae</taxon>
        <taxon>Streptophyta</taxon>
        <taxon>Embryophyta</taxon>
        <taxon>Tracheophyta</taxon>
        <taxon>Spermatophyta</taxon>
        <taxon>Magnoliopsida</taxon>
        <taxon>eudicotyledons</taxon>
        <taxon>Gunneridae</taxon>
        <taxon>Pentapetalae</taxon>
        <taxon>asterids</taxon>
        <taxon>campanulids</taxon>
        <taxon>Escalloniales</taxon>
        <taxon>Escalloniaceae</taxon>
        <taxon>Escallonia</taxon>
    </lineage>
</organism>
<accession>A0AA88WII4</accession>
<dbReference type="InterPro" id="IPR013103">
    <property type="entry name" value="RVT_2"/>
</dbReference>
<reference evidence="2" key="1">
    <citation type="submission" date="2022-12" db="EMBL/GenBank/DDBJ databases">
        <title>Draft genome assemblies for two species of Escallonia (Escalloniales).</title>
        <authorList>
            <person name="Chanderbali A."/>
            <person name="Dervinis C."/>
            <person name="Anghel I."/>
            <person name="Soltis D."/>
            <person name="Soltis P."/>
            <person name="Zapata F."/>
        </authorList>
    </citation>
    <scope>NUCLEOTIDE SEQUENCE</scope>
    <source>
        <strain evidence="2">UCBG64.0493</strain>
        <tissue evidence="2">Leaf</tissue>
    </source>
</reference>